<dbReference type="PANTHER" id="PTHR45626">
    <property type="entry name" value="TRANSCRIPTION TERMINATION FACTOR 2-RELATED"/>
    <property type="match status" value="1"/>
</dbReference>
<organism evidence="5 6">
    <name type="scientific">Colletotrichum phormii</name>
    <dbReference type="NCBI Taxonomy" id="359342"/>
    <lineage>
        <taxon>Eukaryota</taxon>
        <taxon>Fungi</taxon>
        <taxon>Dikarya</taxon>
        <taxon>Ascomycota</taxon>
        <taxon>Pezizomycotina</taxon>
        <taxon>Sordariomycetes</taxon>
        <taxon>Hypocreomycetidae</taxon>
        <taxon>Glomerellales</taxon>
        <taxon>Glomerellaceae</taxon>
        <taxon>Colletotrichum</taxon>
        <taxon>Colletotrichum acutatum species complex</taxon>
    </lineage>
</organism>
<dbReference type="GO" id="GO:0008094">
    <property type="term" value="F:ATP-dependent activity, acting on DNA"/>
    <property type="evidence" value="ECO:0007669"/>
    <property type="project" value="TreeGrafter"/>
</dbReference>
<accession>A0AAJ0EK16</accession>
<evidence type="ECO:0000259" key="4">
    <source>
        <dbReference type="PROSITE" id="PS51192"/>
    </source>
</evidence>
<dbReference type="InterPro" id="IPR014001">
    <property type="entry name" value="Helicase_ATP-bd"/>
</dbReference>
<keyword evidence="6" id="KW-1185">Reference proteome</keyword>
<dbReference type="GeneID" id="85477014"/>
<dbReference type="RefSeq" id="XP_060448097.1">
    <property type="nucleotide sequence ID" value="XM_060592152.1"/>
</dbReference>
<dbReference type="AlphaFoldDB" id="A0AAJ0EK16"/>
<dbReference type="SUPFAM" id="SSF52540">
    <property type="entry name" value="P-loop containing nucleoside triphosphate hydrolases"/>
    <property type="match status" value="1"/>
</dbReference>
<dbReference type="InterPro" id="IPR038718">
    <property type="entry name" value="SNF2-like_sf"/>
</dbReference>
<keyword evidence="1" id="KW-0547">Nucleotide-binding</keyword>
<reference evidence="5" key="1">
    <citation type="submission" date="2021-06" db="EMBL/GenBank/DDBJ databases">
        <title>Comparative genomics, transcriptomics and evolutionary studies reveal genomic signatures of adaptation to plant cell wall in hemibiotrophic fungi.</title>
        <authorList>
            <consortium name="DOE Joint Genome Institute"/>
            <person name="Baroncelli R."/>
            <person name="Diaz J.F."/>
            <person name="Benocci T."/>
            <person name="Peng M."/>
            <person name="Battaglia E."/>
            <person name="Haridas S."/>
            <person name="Andreopoulos W."/>
            <person name="Labutti K."/>
            <person name="Pangilinan J."/>
            <person name="Floch G.L."/>
            <person name="Makela M.R."/>
            <person name="Henrissat B."/>
            <person name="Grigoriev I.V."/>
            <person name="Crouch J.A."/>
            <person name="De Vries R.P."/>
            <person name="Sukno S.A."/>
            <person name="Thon M.R."/>
        </authorList>
    </citation>
    <scope>NUCLEOTIDE SEQUENCE</scope>
    <source>
        <strain evidence="5">CBS 102054</strain>
    </source>
</reference>
<keyword evidence="3" id="KW-0067">ATP-binding</keyword>
<dbReference type="GO" id="GO:0005634">
    <property type="term" value="C:nucleus"/>
    <property type="evidence" value="ECO:0007669"/>
    <property type="project" value="TreeGrafter"/>
</dbReference>
<comment type="caution">
    <text evidence="5">The sequence shown here is derived from an EMBL/GenBank/DDBJ whole genome shotgun (WGS) entry which is preliminary data.</text>
</comment>
<evidence type="ECO:0000313" key="5">
    <source>
        <dbReference type="EMBL" id="KAK1639490.1"/>
    </source>
</evidence>
<dbReference type="PROSITE" id="PS51192">
    <property type="entry name" value="HELICASE_ATP_BIND_1"/>
    <property type="match status" value="1"/>
</dbReference>
<dbReference type="GO" id="GO:0016787">
    <property type="term" value="F:hydrolase activity"/>
    <property type="evidence" value="ECO:0007669"/>
    <property type="project" value="UniProtKB-KW"/>
</dbReference>
<gene>
    <name evidence="5" type="ORF">BDP81DRAFT_447172</name>
</gene>
<dbReference type="InterPro" id="IPR027417">
    <property type="entry name" value="P-loop_NTPase"/>
</dbReference>
<evidence type="ECO:0000256" key="1">
    <source>
        <dbReference type="ARBA" id="ARBA00022741"/>
    </source>
</evidence>
<dbReference type="InterPro" id="IPR000330">
    <property type="entry name" value="SNF2_N"/>
</dbReference>
<evidence type="ECO:0000313" key="6">
    <source>
        <dbReference type="Proteomes" id="UP001243989"/>
    </source>
</evidence>
<proteinExistence type="predicted"/>
<dbReference type="Pfam" id="PF00176">
    <property type="entry name" value="SNF2-rel_dom"/>
    <property type="match status" value="1"/>
</dbReference>
<dbReference type="PANTHER" id="PTHR45626:SF22">
    <property type="entry name" value="DNA REPAIR PROTEIN RAD5"/>
    <property type="match status" value="1"/>
</dbReference>
<evidence type="ECO:0000256" key="3">
    <source>
        <dbReference type="ARBA" id="ARBA00022840"/>
    </source>
</evidence>
<dbReference type="Gene3D" id="3.40.50.10810">
    <property type="entry name" value="Tandem AAA-ATPase domain"/>
    <property type="match status" value="1"/>
</dbReference>
<dbReference type="GO" id="GO:0005524">
    <property type="term" value="F:ATP binding"/>
    <property type="evidence" value="ECO:0007669"/>
    <property type="project" value="UniProtKB-KW"/>
</dbReference>
<dbReference type="InterPro" id="IPR002464">
    <property type="entry name" value="DNA/RNA_helicase_DEAH_CS"/>
</dbReference>
<dbReference type="PROSITE" id="PS00690">
    <property type="entry name" value="DEAH_ATP_HELICASE"/>
    <property type="match status" value="1"/>
</dbReference>
<sequence>MSTRLVEQRSGGTLVVVPLSLLDNWGMELCKHLSGDYFNWRRHHAQNRLQDMYHLSTSDIILTTYTTLAKEWKAHVTANASLIFSHEWHRIILDEAHEIKDLKTAKAQANDEITGGTFISAPRSNVSLNDAGIYYAKIDGKKNLSPWAVRTFVIIGLRRSWVDAHCCFESIFT</sequence>
<dbReference type="InterPro" id="IPR050628">
    <property type="entry name" value="SNF2_RAD54_helicase_TF"/>
</dbReference>
<dbReference type="Proteomes" id="UP001243989">
    <property type="component" value="Unassembled WGS sequence"/>
</dbReference>
<keyword evidence="2" id="KW-0378">Hydrolase</keyword>
<feature type="domain" description="Helicase ATP-binding" evidence="4">
    <location>
        <begin position="1"/>
        <end position="136"/>
    </location>
</feature>
<evidence type="ECO:0000256" key="2">
    <source>
        <dbReference type="ARBA" id="ARBA00022801"/>
    </source>
</evidence>
<dbReference type="EMBL" id="JAHMHQ010000005">
    <property type="protein sequence ID" value="KAK1639490.1"/>
    <property type="molecule type" value="Genomic_DNA"/>
</dbReference>
<dbReference type="GO" id="GO:0006281">
    <property type="term" value="P:DNA repair"/>
    <property type="evidence" value="ECO:0007669"/>
    <property type="project" value="TreeGrafter"/>
</dbReference>
<protein>
    <submittedName>
        <fullName evidence="5">SNF2 family N-terminal domain-containing protein</fullName>
    </submittedName>
</protein>
<name>A0AAJ0EK16_9PEZI</name>